<dbReference type="Pfam" id="PF00531">
    <property type="entry name" value="Death"/>
    <property type="match status" value="1"/>
</dbReference>
<dbReference type="CDD" id="cd01670">
    <property type="entry name" value="Death"/>
    <property type="match status" value="1"/>
</dbReference>
<dbReference type="AlphaFoldDB" id="A0AAN9BH43"/>
<dbReference type="SUPFAM" id="SSF47986">
    <property type="entry name" value="DEATH domain"/>
    <property type="match status" value="1"/>
</dbReference>
<proteinExistence type="predicted"/>
<keyword evidence="4" id="KW-1185">Reference proteome</keyword>
<organism evidence="3 4">
    <name type="scientific">Littorina saxatilis</name>
    <dbReference type="NCBI Taxonomy" id="31220"/>
    <lineage>
        <taxon>Eukaryota</taxon>
        <taxon>Metazoa</taxon>
        <taxon>Spiralia</taxon>
        <taxon>Lophotrochozoa</taxon>
        <taxon>Mollusca</taxon>
        <taxon>Gastropoda</taxon>
        <taxon>Caenogastropoda</taxon>
        <taxon>Littorinimorpha</taxon>
        <taxon>Littorinoidea</taxon>
        <taxon>Littorinidae</taxon>
        <taxon>Littorina</taxon>
    </lineage>
</organism>
<feature type="compositionally biased region" description="Basic residues" evidence="1">
    <location>
        <begin position="19"/>
        <end position="29"/>
    </location>
</feature>
<dbReference type="EMBL" id="JBAMIC010000007">
    <property type="protein sequence ID" value="KAK7105342.1"/>
    <property type="molecule type" value="Genomic_DNA"/>
</dbReference>
<comment type="caution">
    <text evidence="3">The sequence shown here is derived from an EMBL/GenBank/DDBJ whole genome shotgun (WGS) entry which is preliminary data.</text>
</comment>
<name>A0AAN9BH43_9CAEN</name>
<evidence type="ECO:0000313" key="3">
    <source>
        <dbReference type="EMBL" id="KAK7105342.1"/>
    </source>
</evidence>
<dbReference type="GO" id="GO:0007165">
    <property type="term" value="P:signal transduction"/>
    <property type="evidence" value="ECO:0007669"/>
    <property type="project" value="InterPro"/>
</dbReference>
<dbReference type="Proteomes" id="UP001374579">
    <property type="component" value="Unassembled WGS sequence"/>
</dbReference>
<reference evidence="3 4" key="1">
    <citation type="submission" date="2024-02" db="EMBL/GenBank/DDBJ databases">
        <title>Chromosome-scale genome assembly of the rough periwinkle Littorina saxatilis.</title>
        <authorList>
            <person name="De Jode A."/>
            <person name="Faria R."/>
            <person name="Formenti G."/>
            <person name="Sims Y."/>
            <person name="Smith T.P."/>
            <person name="Tracey A."/>
            <person name="Wood J.M.D."/>
            <person name="Zagrodzka Z.B."/>
            <person name="Johannesson K."/>
            <person name="Butlin R.K."/>
            <person name="Leder E.H."/>
        </authorList>
    </citation>
    <scope>NUCLEOTIDE SEQUENCE [LARGE SCALE GENOMIC DNA]</scope>
    <source>
        <strain evidence="3">Snail1</strain>
        <tissue evidence="3">Muscle</tissue>
    </source>
</reference>
<dbReference type="PROSITE" id="PS50017">
    <property type="entry name" value="DEATH_DOMAIN"/>
    <property type="match status" value="1"/>
</dbReference>
<gene>
    <name evidence="3" type="ORF">V1264_016737</name>
</gene>
<sequence length="754" mass="85503">MGTFVCGDPPETAEEEPQKKRKPTKSSKVMKREIISNVTTSKEHPVLPGDTNLRSSCTPGKSGGTFRLPFGAKVVVPEGACTKREFITCKVAAPGQRWQHHPSFPGEHLTSEIFTLTGNIKLQQSKSVPPERRRSVRRQSSPSFIRKRTILLILPYSPPTDKFLELNVKGIWKDEVTWTDVGFMLKPLVNFQDPDAAPTPCVELELDRLGTFVVTFKHKTDPYVMTPNGGLYHSRLNRNLTIRFPKKAVDTPITFDMKIISIPEDRLTFSREYFAKDCGDLLMVTEFIDLAPDVECDFRRFATIKLPLPAGVEVEGDTADDIVVLHKVPGGSWEWVESRYKFTRQSVTFDVKNPSKFCVVKSKPDRHKKMQDAVRVLEQRMGKEKGEICLFVSIKPKSWMAVLEVYPEDQSEEKINTRRQQGFEVVTKWELPLTESQIAREAHFRRLPPGARDYHPKKMDGFELCDGLTWKVNLTDDLQFDPDSDLMDNSELQCFRYLKESYRTFFFEPVAFNGAYDERKLRGTLVLNPEGVGDDPQTKEQLTMTFYIDIPEEAVIEYLFVPEPEPEPEPVKPKPTYDLPSLITSTEPKSVARPKPALERQRTFSATAMERLTQPSRAKMHNMPEKEAKVLTGKSLMTLAKVVNEGLTLAVHLDLPESTITGIGFDALSNGRSMSDVCYKILLYWKRTRKDKRDGAVQHLLDALRNMGKHGVADVIEERHRENRELTFDCFMSAAVAGVDLSSAEAGMDVSSCV</sequence>
<protein>
    <recommendedName>
        <fullName evidence="2">Death domain-containing protein</fullName>
    </recommendedName>
</protein>
<evidence type="ECO:0000313" key="4">
    <source>
        <dbReference type="Proteomes" id="UP001374579"/>
    </source>
</evidence>
<feature type="region of interest" description="Disordered" evidence="1">
    <location>
        <begin position="1"/>
        <end position="29"/>
    </location>
</feature>
<dbReference type="InterPro" id="IPR011029">
    <property type="entry name" value="DEATH-like_dom_sf"/>
</dbReference>
<dbReference type="Gene3D" id="1.10.533.10">
    <property type="entry name" value="Death Domain, Fas"/>
    <property type="match status" value="1"/>
</dbReference>
<evidence type="ECO:0000256" key="1">
    <source>
        <dbReference type="SAM" id="MobiDB-lite"/>
    </source>
</evidence>
<dbReference type="Gene3D" id="2.60.220.30">
    <property type="match status" value="1"/>
</dbReference>
<feature type="domain" description="Death" evidence="2">
    <location>
        <begin position="649"/>
        <end position="720"/>
    </location>
</feature>
<accession>A0AAN9BH43</accession>
<evidence type="ECO:0000259" key="2">
    <source>
        <dbReference type="PROSITE" id="PS50017"/>
    </source>
</evidence>
<dbReference type="InterPro" id="IPR000488">
    <property type="entry name" value="Death_dom"/>
</dbReference>